<dbReference type="EMBL" id="JAECZC010000001">
    <property type="protein sequence ID" value="MBH8560860.1"/>
    <property type="molecule type" value="Genomic_DNA"/>
</dbReference>
<evidence type="ECO:0000313" key="2">
    <source>
        <dbReference type="Proteomes" id="UP000632766"/>
    </source>
</evidence>
<comment type="caution">
    <text evidence="1">The sequence shown here is derived from an EMBL/GenBank/DDBJ whole genome shotgun (WGS) entry which is preliminary data.</text>
</comment>
<proteinExistence type="predicted"/>
<accession>A0A8J7L691</accession>
<protein>
    <submittedName>
        <fullName evidence="1">Uncharacterized protein</fullName>
    </submittedName>
</protein>
<gene>
    <name evidence="1" type="ORF">I8748_01470</name>
</gene>
<evidence type="ECO:0000313" key="1">
    <source>
        <dbReference type="EMBL" id="MBH8560860.1"/>
    </source>
</evidence>
<name>A0A8J7L691_9NOST</name>
<organism evidence="1 2">
    <name type="scientific">Amazonocrinis nigriterrae CENA67</name>
    <dbReference type="NCBI Taxonomy" id="2794033"/>
    <lineage>
        <taxon>Bacteria</taxon>
        <taxon>Bacillati</taxon>
        <taxon>Cyanobacteriota</taxon>
        <taxon>Cyanophyceae</taxon>
        <taxon>Nostocales</taxon>
        <taxon>Nostocaceae</taxon>
        <taxon>Amazonocrinis</taxon>
        <taxon>Amazonocrinis nigriterrae</taxon>
    </lineage>
</organism>
<reference evidence="1 2" key="1">
    <citation type="journal article" date="2021" name="Int. J. Syst. Evol. Microbiol.">
        <title>Amazonocrinis nigriterrae gen. nov., sp. nov., Atlanticothrix silvestris gen. nov., sp. nov. and Dendronalium phyllosphericum gen. nov., sp. nov., nostocacean cyanobacteria from Brazilian environments.</title>
        <authorList>
            <person name="Alvarenga D.O."/>
            <person name="Andreote A.P.D."/>
            <person name="Branco L.H.Z."/>
            <person name="Delbaje E."/>
            <person name="Cruz R.B."/>
            <person name="Varani A.M."/>
            <person name="Fiore M.F."/>
        </authorList>
    </citation>
    <scope>NUCLEOTIDE SEQUENCE [LARGE SCALE GENOMIC DNA]</scope>
    <source>
        <strain evidence="1 2">CENA67</strain>
    </source>
</reference>
<dbReference type="Proteomes" id="UP000632766">
    <property type="component" value="Unassembled WGS sequence"/>
</dbReference>
<sequence length="82" mass="9342">MKFSVKSLYPNSTSLRATNWRASWELASVGVEYLFIGNGSQIHRQITEGNYDFRYLGISALNAKPQLDLESGRYRRSNTVPI</sequence>
<keyword evidence="2" id="KW-1185">Reference proteome</keyword>
<dbReference type="AlphaFoldDB" id="A0A8J7L691"/>